<gene>
    <name evidence="2" type="ORF">SAMN02746064_01233</name>
</gene>
<evidence type="ECO:0000313" key="3">
    <source>
        <dbReference type="Proteomes" id="UP000184251"/>
    </source>
</evidence>
<reference evidence="2 3" key="1">
    <citation type="submission" date="2016-11" db="EMBL/GenBank/DDBJ databases">
        <authorList>
            <person name="Jaros S."/>
            <person name="Januszkiewicz K."/>
            <person name="Wedrychowicz H."/>
        </authorList>
    </citation>
    <scope>NUCLEOTIDE SEQUENCE [LARGE SCALE GENOMIC DNA]</scope>
    <source>
        <strain evidence="2 3">DSM 14828</strain>
    </source>
</reference>
<dbReference type="EMBL" id="FQTU01000007">
    <property type="protein sequence ID" value="SHE80394.1"/>
    <property type="molecule type" value="Genomic_DNA"/>
</dbReference>
<proteinExistence type="predicted"/>
<protein>
    <recommendedName>
        <fullName evidence="1">PPC domain-containing protein</fullName>
    </recommendedName>
</protein>
<dbReference type="SUPFAM" id="SSF117856">
    <property type="entry name" value="AF0104/ALDC/Ptd012-like"/>
    <property type="match status" value="1"/>
</dbReference>
<dbReference type="PANTHER" id="PTHR34988">
    <property type="entry name" value="PROTEIN, PUTATIVE-RELATED"/>
    <property type="match status" value="1"/>
</dbReference>
<dbReference type="Proteomes" id="UP000184251">
    <property type="component" value="Unassembled WGS sequence"/>
</dbReference>
<evidence type="ECO:0000259" key="1">
    <source>
        <dbReference type="PROSITE" id="PS51742"/>
    </source>
</evidence>
<dbReference type="CDD" id="cd11378">
    <property type="entry name" value="DUF296"/>
    <property type="match status" value="1"/>
</dbReference>
<dbReference type="PIRSF" id="PIRSF016702">
    <property type="entry name" value="DNA_bp_PD1"/>
    <property type="match status" value="1"/>
</dbReference>
<evidence type="ECO:0000313" key="2">
    <source>
        <dbReference type="EMBL" id="SHE80394.1"/>
    </source>
</evidence>
<dbReference type="InterPro" id="IPR005175">
    <property type="entry name" value="PPC_dom"/>
</dbReference>
<sequence>MEFKKFGNKYIIRLDKGEEIIATVKYLCEKEGVTLGWINCFGAVNKVELGLFKTEEKEYSVRTLEGDFEITSLMGNVSTKEGEVYLHMHINLSDIENKAYGGHLNAAYVSATVEMVLEAIDGRINRKFSKEIGLNLFDF</sequence>
<dbReference type="PROSITE" id="PS51742">
    <property type="entry name" value="PPC"/>
    <property type="match status" value="1"/>
</dbReference>
<dbReference type="AlphaFoldDB" id="A0A1M4WGP8"/>
<dbReference type="Pfam" id="PF03479">
    <property type="entry name" value="PCC"/>
    <property type="match status" value="1"/>
</dbReference>
<feature type="domain" description="PPC" evidence="1">
    <location>
        <begin position="4"/>
        <end position="139"/>
    </location>
</feature>
<dbReference type="STRING" id="1120975.SAMN02746064_01233"/>
<dbReference type="InterPro" id="IPR025707">
    <property type="entry name" value="DNA_bp_PD1"/>
</dbReference>
<dbReference type="Gene3D" id="3.30.1330.80">
    <property type="entry name" value="Hypothetical protein, similar to alpha- acetolactate decarboxylase, domain 2"/>
    <property type="match status" value="1"/>
</dbReference>
<dbReference type="OrthoDB" id="9791702at2"/>
<name>A0A1M4WGP8_9FIRM</name>
<organism evidence="2 3">
    <name type="scientific">Alkalibacter saccharofermentans DSM 14828</name>
    <dbReference type="NCBI Taxonomy" id="1120975"/>
    <lineage>
        <taxon>Bacteria</taxon>
        <taxon>Bacillati</taxon>
        <taxon>Bacillota</taxon>
        <taxon>Clostridia</taxon>
        <taxon>Eubacteriales</taxon>
        <taxon>Eubacteriaceae</taxon>
        <taxon>Alkalibacter</taxon>
    </lineage>
</organism>
<dbReference type="RefSeq" id="WP_073270211.1">
    <property type="nucleotide sequence ID" value="NZ_FQTU01000007.1"/>
</dbReference>
<dbReference type="PANTHER" id="PTHR34988:SF1">
    <property type="entry name" value="DNA-BINDING PROTEIN"/>
    <property type="match status" value="1"/>
</dbReference>
<keyword evidence="3" id="KW-1185">Reference proteome</keyword>
<accession>A0A1M4WGP8</accession>